<keyword evidence="6" id="KW-0560">Oxidoreductase</keyword>
<proteinExistence type="predicted"/>
<evidence type="ECO:0000313" key="9">
    <source>
        <dbReference type="Proteomes" id="UP000292544"/>
    </source>
</evidence>
<sequence>MAEAAPMQFELYDISKTYEDNYQNGPFFAGDMPTRPAIKQMQKVFDFEVNSRLGVPAGPLLNSHWCDVYAQLGFDLPVYKTVRSVERACHPAPNCIFLNAENQFGHQDINTQMKPGVRPSLDEKITITNSFGVPSLSPEVWMKDIEAGNKKMASGQLMLVSVNGTPGLAERDLVEDYGYVSAMAKEAGAKIIEVNYSCPNLGGSKEGALFSDPENSALVSKKIRESIGDTPLMIKLGWMPAEQLEKVIAANRPYVDGFAAINTIPRKIVNDQGGSALPGEGRLQSGTCGFAIGELAEEVTSNLIDLRTKWKDDFVICSVGGMMTAQDLHRRLEMGADMVMSATAAMWDPYLAQRFHEYK</sequence>
<name>A0ABY1WSX4_9GAMM</name>
<organism evidence="8 9">
    <name type="scientific">Corallincola spongiicola</name>
    <dbReference type="NCBI Taxonomy" id="2520508"/>
    <lineage>
        <taxon>Bacteria</taxon>
        <taxon>Pseudomonadati</taxon>
        <taxon>Pseudomonadota</taxon>
        <taxon>Gammaproteobacteria</taxon>
        <taxon>Alteromonadales</taxon>
        <taxon>Psychromonadaceae</taxon>
        <taxon>Corallincola</taxon>
    </lineage>
</organism>
<dbReference type="Proteomes" id="UP000292544">
    <property type="component" value="Unassembled WGS sequence"/>
</dbReference>
<evidence type="ECO:0000256" key="1">
    <source>
        <dbReference type="ARBA" id="ARBA00001917"/>
    </source>
</evidence>
<dbReference type="InterPro" id="IPR005720">
    <property type="entry name" value="Dihydroorotate_DH_cat"/>
</dbReference>
<feature type="domain" description="Dihydroorotate dehydrogenase catalytic" evidence="7">
    <location>
        <begin position="127"/>
        <end position="351"/>
    </location>
</feature>
<evidence type="ECO:0000256" key="4">
    <source>
        <dbReference type="ARBA" id="ARBA00022643"/>
    </source>
</evidence>
<evidence type="ECO:0000256" key="6">
    <source>
        <dbReference type="ARBA" id="ARBA00023002"/>
    </source>
</evidence>
<dbReference type="InterPro" id="IPR050074">
    <property type="entry name" value="DHO_dehydrogenase"/>
</dbReference>
<protein>
    <submittedName>
        <fullName evidence="8">Dihydroorotate dehydrogenase</fullName>
    </submittedName>
</protein>
<evidence type="ECO:0000256" key="5">
    <source>
        <dbReference type="ARBA" id="ARBA00022975"/>
    </source>
</evidence>
<keyword evidence="9" id="KW-1185">Reference proteome</keyword>
<dbReference type="Gene3D" id="3.20.20.70">
    <property type="entry name" value="Aldolase class I"/>
    <property type="match status" value="1"/>
</dbReference>
<keyword evidence="4" id="KW-0288">FMN</keyword>
<dbReference type="PANTHER" id="PTHR48109">
    <property type="entry name" value="DIHYDROOROTATE DEHYDROGENASE (QUINONE), MITOCHONDRIAL-RELATED"/>
    <property type="match status" value="1"/>
</dbReference>
<gene>
    <name evidence="8" type="ORF">EXY25_00930</name>
</gene>
<evidence type="ECO:0000313" key="8">
    <source>
        <dbReference type="EMBL" id="TAA47846.1"/>
    </source>
</evidence>
<evidence type="ECO:0000259" key="7">
    <source>
        <dbReference type="Pfam" id="PF01180"/>
    </source>
</evidence>
<comment type="caution">
    <text evidence="8">The sequence shown here is derived from an EMBL/GenBank/DDBJ whole genome shotgun (WGS) entry which is preliminary data.</text>
</comment>
<dbReference type="PANTHER" id="PTHR48109:SF1">
    <property type="entry name" value="DIHYDROOROTATE DEHYDROGENASE (FUMARATE)"/>
    <property type="match status" value="1"/>
</dbReference>
<evidence type="ECO:0000256" key="2">
    <source>
        <dbReference type="ARBA" id="ARBA00004725"/>
    </source>
</evidence>
<dbReference type="EMBL" id="SHLY01000001">
    <property type="protein sequence ID" value="TAA47846.1"/>
    <property type="molecule type" value="Genomic_DNA"/>
</dbReference>
<keyword evidence="3" id="KW-0285">Flavoprotein</keyword>
<comment type="cofactor">
    <cofactor evidence="1">
        <name>FMN</name>
        <dbReference type="ChEBI" id="CHEBI:58210"/>
    </cofactor>
</comment>
<reference evidence="9" key="1">
    <citation type="submission" date="2019-02" db="EMBL/GenBank/DDBJ databases">
        <title>Draft genome sequence of Muricauda sp. 176CP4-71.</title>
        <authorList>
            <person name="Park J.-S."/>
        </authorList>
    </citation>
    <scope>NUCLEOTIDE SEQUENCE [LARGE SCALE GENOMIC DNA]</scope>
    <source>
        <strain evidence="9">176GS2-150</strain>
    </source>
</reference>
<evidence type="ECO:0000256" key="3">
    <source>
        <dbReference type="ARBA" id="ARBA00022630"/>
    </source>
</evidence>
<dbReference type="Pfam" id="PF01180">
    <property type="entry name" value="DHO_dh"/>
    <property type="match status" value="1"/>
</dbReference>
<keyword evidence="5" id="KW-0665">Pyrimidine biosynthesis</keyword>
<comment type="pathway">
    <text evidence="2">Pyrimidine metabolism; UMP biosynthesis via de novo pathway.</text>
</comment>
<dbReference type="InterPro" id="IPR013785">
    <property type="entry name" value="Aldolase_TIM"/>
</dbReference>
<dbReference type="SUPFAM" id="SSF51395">
    <property type="entry name" value="FMN-linked oxidoreductases"/>
    <property type="match status" value="1"/>
</dbReference>
<accession>A0ABY1WSX4</accession>